<feature type="binding site" evidence="16">
    <location>
        <position position="158"/>
    </location>
    <ligand>
        <name>NADP(+)</name>
        <dbReference type="ChEBI" id="CHEBI:58349"/>
    </ligand>
</feature>
<dbReference type="Gene3D" id="3.40.140.10">
    <property type="entry name" value="Cytidine Deaminase, domain 2"/>
    <property type="match status" value="1"/>
</dbReference>
<comment type="catalytic activity">
    <reaction evidence="13 14">
        <text>2,5-diamino-6-hydroxy-4-(5-phosphoribosylamino)-pyrimidine + H2O + H(+) = 5-amino-6-(5-phospho-D-ribosylamino)uracil + NH4(+)</text>
        <dbReference type="Rhea" id="RHEA:21868"/>
        <dbReference type="ChEBI" id="CHEBI:15377"/>
        <dbReference type="ChEBI" id="CHEBI:15378"/>
        <dbReference type="ChEBI" id="CHEBI:28938"/>
        <dbReference type="ChEBI" id="CHEBI:58453"/>
        <dbReference type="ChEBI" id="CHEBI:58614"/>
        <dbReference type="EC" id="3.5.4.26"/>
    </reaction>
</comment>
<dbReference type="InterPro" id="IPR002125">
    <property type="entry name" value="CMP_dCMP_dom"/>
</dbReference>
<keyword evidence="7 14" id="KW-0479">Metal-binding</keyword>
<dbReference type="GO" id="GO:0009231">
    <property type="term" value="P:riboflavin biosynthetic process"/>
    <property type="evidence" value="ECO:0007669"/>
    <property type="project" value="UniProtKB-UniPathway"/>
</dbReference>
<protein>
    <recommendedName>
        <fullName evidence="14">Riboflavin biosynthesis protein RibD</fullName>
    </recommendedName>
    <domain>
        <recommendedName>
            <fullName evidence="14">Diaminohydroxyphosphoribosylaminopyrimidine deaminase</fullName>
            <shortName evidence="14">DRAP deaminase</shortName>
            <ecNumber evidence="14">3.5.4.26</ecNumber>
        </recommendedName>
        <alternativeName>
            <fullName evidence="14">Riboflavin-specific deaminase</fullName>
        </alternativeName>
    </domain>
    <domain>
        <recommendedName>
            <fullName evidence="14">5-amino-6-(5-phosphoribosylamino)uracil reductase</fullName>
            <ecNumber evidence="14">1.1.1.193</ecNumber>
        </recommendedName>
        <alternativeName>
            <fullName evidence="14">HTP reductase</fullName>
        </alternativeName>
    </domain>
</protein>
<feature type="binding site" evidence="16">
    <location>
        <position position="208"/>
    </location>
    <ligand>
        <name>substrate</name>
    </ligand>
</feature>
<dbReference type="AlphaFoldDB" id="A0A1Y1RNX0"/>
<dbReference type="Gene3D" id="3.40.430.10">
    <property type="entry name" value="Dihydrofolate Reductase, subunit A"/>
    <property type="match status" value="2"/>
</dbReference>
<keyword evidence="11" id="KW-0511">Multifunctional enzyme</keyword>
<evidence type="ECO:0000313" key="20">
    <source>
        <dbReference type="Proteomes" id="UP000192359"/>
    </source>
</evidence>
<evidence type="ECO:0000256" key="1">
    <source>
        <dbReference type="ARBA" id="ARBA00002151"/>
    </source>
</evidence>
<evidence type="ECO:0000313" key="19">
    <source>
        <dbReference type="EMBL" id="ORC15811.1"/>
    </source>
</evidence>
<name>A0A1Y1RNX0_9MICC</name>
<dbReference type="InterPro" id="IPR016193">
    <property type="entry name" value="Cytidine_deaminase-like"/>
</dbReference>
<dbReference type="InterPro" id="IPR002734">
    <property type="entry name" value="RibDG_C"/>
</dbReference>
<comment type="caution">
    <text evidence="19">The sequence shown here is derived from an EMBL/GenBank/DDBJ whole genome shotgun (WGS) entry which is preliminary data.</text>
</comment>
<dbReference type="EMBL" id="LXWF01000042">
    <property type="protein sequence ID" value="ORC15811.1"/>
    <property type="molecule type" value="Genomic_DNA"/>
</dbReference>
<dbReference type="NCBIfam" id="TIGR00326">
    <property type="entry name" value="eubact_ribD"/>
    <property type="match status" value="1"/>
</dbReference>
<comment type="pathway">
    <text evidence="3 14">Cofactor biosynthesis; riboflavin biosynthesis; 5-amino-6-(D-ribitylamino)uracil from GTP: step 3/4.</text>
</comment>
<evidence type="ECO:0000256" key="8">
    <source>
        <dbReference type="ARBA" id="ARBA00022833"/>
    </source>
</evidence>
<dbReference type="SUPFAM" id="SSF53597">
    <property type="entry name" value="Dihydrofolate reductase-like"/>
    <property type="match status" value="1"/>
</dbReference>
<evidence type="ECO:0000256" key="6">
    <source>
        <dbReference type="ARBA" id="ARBA00022619"/>
    </source>
</evidence>
<evidence type="ECO:0000256" key="16">
    <source>
        <dbReference type="PIRSR" id="PIRSR006769-2"/>
    </source>
</evidence>
<keyword evidence="9 14" id="KW-0521">NADP</keyword>
<feature type="binding site" evidence="17">
    <location>
        <position position="89"/>
    </location>
    <ligand>
        <name>Zn(2+)</name>
        <dbReference type="ChEBI" id="CHEBI:29105"/>
        <note>catalytic</note>
    </ligand>
</feature>
<dbReference type="GO" id="GO:0008270">
    <property type="term" value="F:zinc ion binding"/>
    <property type="evidence" value="ECO:0007669"/>
    <property type="project" value="InterPro"/>
</dbReference>
<dbReference type="EC" id="3.5.4.26" evidence="14"/>
<feature type="domain" description="CMP/dCMP-type deaminase" evidence="18">
    <location>
        <begin position="4"/>
        <end position="117"/>
    </location>
</feature>
<feature type="binding site" evidence="16">
    <location>
        <position position="272"/>
    </location>
    <ligand>
        <name>substrate</name>
    </ligand>
</feature>
<dbReference type="GO" id="GO:0008835">
    <property type="term" value="F:diaminohydroxyphosphoribosylaminopyrimidine deaminase activity"/>
    <property type="evidence" value="ECO:0007669"/>
    <property type="project" value="UniProtKB-EC"/>
</dbReference>
<evidence type="ECO:0000256" key="2">
    <source>
        <dbReference type="ARBA" id="ARBA00004882"/>
    </source>
</evidence>
<dbReference type="UniPathway" id="UPA00275">
    <property type="reaction ID" value="UER00401"/>
</dbReference>
<feature type="active site" description="Proton donor" evidence="15">
    <location>
        <position position="54"/>
    </location>
</feature>
<dbReference type="OrthoDB" id="9800865at2"/>
<evidence type="ECO:0000256" key="7">
    <source>
        <dbReference type="ARBA" id="ARBA00022723"/>
    </source>
</evidence>
<feature type="binding site" evidence="16">
    <location>
        <position position="174"/>
    </location>
    <ligand>
        <name>NADP(+)</name>
        <dbReference type="ChEBI" id="CHEBI:58349"/>
    </ligand>
</feature>
<feature type="binding site" evidence="16">
    <location>
        <position position="200"/>
    </location>
    <ligand>
        <name>NADP(+)</name>
        <dbReference type="ChEBI" id="CHEBI:58349"/>
    </ligand>
</feature>
<feature type="binding site" evidence="16">
    <location>
        <position position="211"/>
    </location>
    <ligand>
        <name>substrate</name>
    </ligand>
</feature>
<feature type="binding site" evidence="16">
    <location>
        <position position="172"/>
    </location>
    <ligand>
        <name>substrate</name>
    </ligand>
</feature>
<dbReference type="Proteomes" id="UP000192359">
    <property type="component" value="Unassembled WGS sequence"/>
</dbReference>
<evidence type="ECO:0000256" key="13">
    <source>
        <dbReference type="ARBA" id="ARBA00049886"/>
    </source>
</evidence>
<dbReference type="InterPro" id="IPR004794">
    <property type="entry name" value="Eubact_RibD"/>
</dbReference>
<dbReference type="RefSeq" id="WP_083093081.1">
    <property type="nucleotide sequence ID" value="NZ_LXWF01000042.1"/>
</dbReference>
<gene>
    <name evidence="19" type="ORF">A7979_06410</name>
</gene>
<dbReference type="PANTHER" id="PTHR38011:SF7">
    <property type="entry name" value="2,5-DIAMINO-6-RIBOSYLAMINO-4(3H)-PYRIMIDINONE 5'-PHOSPHATE REDUCTASE"/>
    <property type="match status" value="1"/>
</dbReference>
<feature type="binding site" evidence="16">
    <location>
        <begin position="274"/>
        <end position="280"/>
    </location>
    <ligand>
        <name>NADP(+)</name>
        <dbReference type="ChEBI" id="CHEBI:58349"/>
    </ligand>
</feature>
<feature type="binding site" evidence="17">
    <location>
        <position position="80"/>
    </location>
    <ligand>
        <name>Zn(2+)</name>
        <dbReference type="ChEBI" id="CHEBI:29105"/>
        <note>catalytic</note>
    </ligand>
</feature>
<accession>A0A1Y1RNX0</accession>
<comment type="similarity">
    <text evidence="4 14">In the N-terminal section; belongs to the cytidine and deoxycytidylate deaminase family.</text>
</comment>
<keyword evidence="8 14" id="KW-0862">Zinc</keyword>
<comment type="function">
    <text evidence="1 14">Converts 2,5-diamino-6-(ribosylamino)-4(3h)-pyrimidinone 5'-phosphate into 5-amino-6-(ribosylamino)-2,4(1h,3h)-pyrimidinedione 5'-phosphate.</text>
</comment>
<feature type="binding site" evidence="16">
    <location>
        <position position="188"/>
    </location>
    <ligand>
        <name>substrate</name>
    </ligand>
</feature>
<evidence type="ECO:0000256" key="4">
    <source>
        <dbReference type="ARBA" id="ARBA00005259"/>
    </source>
</evidence>
<keyword evidence="20" id="KW-1185">Reference proteome</keyword>
<feature type="binding site" evidence="16">
    <location>
        <position position="204"/>
    </location>
    <ligand>
        <name>NADP(+)</name>
        <dbReference type="ChEBI" id="CHEBI:58349"/>
    </ligand>
</feature>
<comment type="pathway">
    <text evidence="2 14">Cofactor biosynthesis; riboflavin biosynthesis; 5-amino-6-(D-ribitylamino)uracil from GTP: step 2/4.</text>
</comment>
<dbReference type="PANTHER" id="PTHR38011">
    <property type="entry name" value="DIHYDROFOLATE REDUCTASE FAMILY PROTEIN (AFU_ORTHOLOGUE AFUA_8G06820)"/>
    <property type="match status" value="1"/>
</dbReference>
<feature type="binding site" evidence="17">
    <location>
        <position position="52"/>
    </location>
    <ligand>
        <name>Zn(2+)</name>
        <dbReference type="ChEBI" id="CHEBI:29105"/>
        <note>catalytic</note>
    </ligand>
</feature>
<keyword evidence="6 14" id="KW-0686">Riboflavin biosynthesis</keyword>
<dbReference type="SUPFAM" id="SSF53927">
    <property type="entry name" value="Cytidine deaminase-like"/>
    <property type="match status" value="1"/>
</dbReference>
<evidence type="ECO:0000256" key="3">
    <source>
        <dbReference type="ARBA" id="ARBA00004910"/>
    </source>
</evidence>
<evidence type="ECO:0000256" key="14">
    <source>
        <dbReference type="PIRNR" id="PIRNR006769"/>
    </source>
</evidence>
<dbReference type="PIRSF" id="PIRSF006769">
    <property type="entry name" value="RibD"/>
    <property type="match status" value="1"/>
</dbReference>
<organism evidence="19 20">
    <name type="scientific">Rothia nasimurium</name>
    <dbReference type="NCBI Taxonomy" id="85336"/>
    <lineage>
        <taxon>Bacteria</taxon>
        <taxon>Bacillati</taxon>
        <taxon>Actinomycetota</taxon>
        <taxon>Actinomycetes</taxon>
        <taxon>Micrococcales</taxon>
        <taxon>Micrococcaceae</taxon>
        <taxon>Rothia</taxon>
    </lineage>
</organism>
<evidence type="ECO:0000256" key="10">
    <source>
        <dbReference type="ARBA" id="ARBA00023002"/>
    </source>
</evidence>
<dbReference type="PROSITE" id="PS00903">
    <property type="entry name" value="CYT_DCMP_DEAMINASES_1"/>
    <property type="match status" value="1"/>
</dbReference>
<evidence type="ECO:0000259" key="18">
    <source>
        <dbReference type="PROSITE" id="PS51747"/>
    </source>
</evidence>
<proteinExistence type="inferred from homology"/>
<dbReference type="InterPro" id="IPR024072">
    <property type="entry name" value="DHFR-like_dom_sf"/>
</dbReference>
<evidence type="ECO:0000256" key="17">
    <source>
        <dbReference type="PIRSR" id="PIRSR006769-3"/>
    </source>
</evidence>
<dbReference type="InterPro" id="IPR016192">
    <property type="entry name" value="APOBEC/CMP_deaminase_Zn-bd"/>
</dbReference>
<evidence type="ECO:0000256" key="9">
    <source>
        <dbReference type="ARBA" id="ARBA00022857"/>
    </source>
</evidence>
<comment type="catalytic activity">
    <reaction evidence="12 14">
        <text>5-amino-6-(5-phospho-D-ribitylamino)uracil + NADP(+) = 5-amino-6-(5-phospho-D-ribosylamino)uracil + NADPH + H(+)</text>
        <dbReference type="Rhea" id="RHEA:17845"/>
        <dbReference type="ChEBI" id="CHEBI:15378"/>
        <dbReference type="ChEBI" id="CHEBI:57783"/>
        <dbReference type="ChEBI" id="CHEBI:58349"/>
        <dbReference type="ChEBI" id="CHEBI:58421"/>
        <dbReference type="ChEBI" id="CHEBI:58453"/>
        <dbReference type="EC" id="1.1.1.193"/>
    </reaction>
</comment>
<dbReference type="Pfam" id="PF00383">
    <property type="entry name" value="dCMP_cyt_deam_1"/>
    <property type="match status" value="1"/>
</dbReference>
<dbReference type="EC" id="1.1.1.193" evidence="14"/>
<comment type="cofactor">
    <cofactor evidence="14 17">
        <name>Zn(2+)</name>
        <dbReference type="ChEBI" id="CHEBI:29105"/>
    </cofactor>
    <text evidence="14 17">Binds 1 zinc ion.</text>
</comment>
<comment type="similarity">
    <text evidence="5 14">In the C-terminal section; belongs to the HTP reductase family.</text>
</comment>
<dbReference type="InterPro" id="IPR050765">
    <property type="entry name" value="Riboflavin_Biosynth_HTPR"/>
</dbReference>
<evidence type="ECO:0000256" key="15">
    <source>
        <dbReference type="PIRSR" id="PIRSR006769-1"/>
    </source>
</evidence>
<dbReference type="Pfam" id="PF01872">
    <property type="entry name" value="RibD_C"/>
    <property type="match status" value="1"/>
</dbReference>
<reference evidence="19 20" key="1">
    <citation type="submission" date="2016-05" db="EMBL/GenBank/DDBJ databases">
        <title>Draft genome sequence of a porcine commensal Rothia nasimurium.</title>
        <authorList>
            <person name="Gaiser R.A."/>
            <person name="Van Baarlen P."/>
            <person name="Wells J.M."/>
        </authorList>
    </citation>
    <scope>NUCLEOTIDE SEQUENCE [LARGE SCALE GENOMIC DNA]</scope>
    <source>
        <strain evidence="19 20">PT-32</strain>
    </source>
</reference>
<dbReference type="GO" id="GO:0008703">
    <property type="term" value="F:5-amino-6-(5-phosphoribosylamino)uracil reductase activity"/>
    <property type="evidence" value="ECO:0007669"/>
    <property type="project" value="UniProtKB-EC"/>
</dbReference>
<evidence type="ECO:0000256" key="12">
    <source>
        <dbReference type="ARBA" id="ARBA00049861"/>
    </source>
</evidence>
<keyword evidence="14" id="KW-0378">Hydrolase</keyword>
<keyword evidence="10 14" id="KW-0560">Oxidoreductase</keyword>
<evidence type="ECO:0000256" key="5">
    <source>
        <dbReference type="ARBA" id="ARBA00007417"/>
    </source>
</evidence>
<dbReference type="PROSITE" id="PS51747">
    <property type="entry name" value="CYT_DCMP_DEAMINASES_2"/>
    <property type="match status" value="1"/>
</dbReference>
<evidence type="ECO:0000256" key="11">
    <source>
        <dbReference type="ARBA" id="ARBA00023268"/>
    </source>
</evidence>
<sequence>MEALTDTQAMQLALSAARKGVRGANPLVGAVIADATGRLLATGWHRGAGSPHAEADALAHARAADIDVRGARMFVTLEPCNHTGRTGPCSVAIAQAGIAEVTYAYADTTESAAGGAAYLRSQGVATSSGLLAEEARALNARWFTAAAGRRPFVTAKIASSLDGYIAAADGSSQWITGKESRDHGHTLRTRVDAIAVGTGTVVADNPQLTARTPAGQLAENQPLRVVIGLSQLPTGNLAGNVAAGKAIHLATRNLDFALTNLYERGVRHLLVEGGPTLITAFARANLLDELYWYRAPLLLGAGKPALANLGVSSLEQAAHWQLDDLGQIPAVSVLGEDTLTHLTPAPTHDEKK</sequence>